<dbReference type="SUPFAM" id="SSF53448">
    <property type="entry name" value="Nucleotide-diphospho-sugar transferases"/>
    <property type="match status" value="1"/>
</dbReference>
<comment type="subcellular location">
    <subcellularLocation>
        <location evidence="1">Membrane</location>
        <topology evidence="1">Multi-pass membrane protein</topology>
    </subcellularLocation>
</comment>
<dbReference type="Gene3D" id="3.90.550.10">
    <property type="entry name" value="Spore Coat Polysaccharide Biosynthesis Protein SpsA, Chain A"/>
    <property type="match status" value="1"/>
</dbReference>
<dbReference type="InterPro" id="IPR050321">
    <property type="entry name" value="Glycosyltr_2/OpgH_subfam"/>
</dbReference>
<dbReference type="InterPro" id="IPR029044">
    <property type="entry name" value="Nucleotide-diphossugar_trans"/>
</dbReference>
<evidence type="ECO:0000256" key="2">
    <source>
        <dbReference type="ARBA" id="ARBA00022676"/>
    </source>
</evidence>
<gene>
    <name evidence="8" type="ORF">ACN42_g2972</name>
</gene>
<dbReference type="STRING" id="48697.A0A101MP33"/>
<dbReference type="Pfam" id="PF13641">
    <property type="entry name" value="Glyco_tranf_2_3"/>
    <property type="match status" value="1"/>
</dbReference>
<dbReference type="PANTHER" id="PTHR43867">
    <property type="entry name" value="CELLULOSE SYNTHASE CATALYTIC SUBUNIT A [UDP-FORMING]"/>
    <property type="match status" value="1"/>
</dbReference>
<dbReference type="GO" id="GO:0016020">
    <property type="term" value="C:membrane"/>
    <property type="evidence" value="ECO:0007669"/>
    <property type="project" value="UniProtKB-SubCell"/>
</dbReference>
<keyword evidence="2" id="KW-0328">Glycosyltransferase</keyword>
<accession>A0A101MP33</accession>
<feature type="transmembrane region" description="Helical" evidence="7">
    <location>
        <begin position="582"/>
        <end position="601"/>
    </location>
</feature>
<evidence type="ECO:0000313" key="8">
    <source>
        <dbReference type="EMBL" id="KUM64109.1"/>
    </source>
</evidence>
<evidence type="ECO:0000256" key="1">
    <source>
        <dbReference type="ARBA" id="ARBA00004141"/>
    </source>
</evidence>
<dbReference type="PANTHER" id="PTHR43867:SF7">
    <property type="entry name" value="CELLULOSE SYNTHASE (EUROFUNG)"/>
    <property type="match status" value="1"/>
</dbReference>
<keyword evidence="5 7" id="KW-1133">Transmembrane helix</keyword>
<evidence type="ECO:0000256" key="7">
    <source>
        <dbReference type="SAM" id="Phobius"/>
    </source>
</evidence>
<evidence type="ECO:0000256" key="5">
    <source>
        <dbReference type="ARBA" id="ARBA00022989"/>
    </source>
</evidence>
<sequence>MSSLKYPVPLTRKIQDNLFRGILYNHIYNLGICNRITITQLNGTNFASMFHDNFYDVEQLSSDDRTLIAQKYREYLCRIARAAIWTTYIYFAVRLFFILTTPDRTWKMWTMLGVEGLFGHISLNHQRLSLAATIKPPHRRPRKRLRSNKNLPRVDVLVTCCGEPVEIILDTVRAACALDYPDSRFRVRLLDDGGSIDLRDAIMKLTTKWTHLSYHTRGKQSGKSFAKAGNLNYALFSLQTEDPPEFCTVVDADSILMPDFLRATLPHLLADPEAALLTTRQYFYNLPRGDPLSQSRAYFYTCENAELDLLGHALDAGSGAVFRRDAILDAGGYPTYSFSEDWQLSLILRGLGKRTMQVQEVLQFGLVPISLAGHLKQRNRWHIGHSQQISVLFPSVNKAIPEHLRWDIALGGLSIMAGLVTYSIGFVALPFLLVSDGGFISAGSAFEVKIQFVLAIAHVTSTWAYDWARSAHAGVPFAPFAHAENSWLAAAHLYATVRFHLLGSKPKGSFVTGSTANSSENATSISSFQKAYRDTLQSGALLNICLFIGTVGAMLFAIWVAVSGDGPTIPKLLTTIAWPPLLHLYFLAIVNNWVPIAHLFNSPIYHPRDSRLLTTEKGISYPRAEVEEQLSSDKSFLGLCCSFVVPLVLLGALMGVVIS</sequence>
<keyword evidence="3" id="KW-0808">Transferase</keyword>
<protein>
    <submittedName>
        <fullName evidence="8">Uncharacterized protein</fullName>
    </submittedName>
</protein>
<keyword evidence="6 7" id="KW-0472">Membrane</keyword>
<name>A0A101MP33_PENFR</name>
<evidence type="ECO:0000313" key="9">
    <source>
        <dbReference type="Proteomes" id="UP000055045"/>
    </source>
</evidence>
<proteinExistence type="predicted"/>
<dbReference type="CDD" id="cd06421">
    <property type="entry name" value="CESA_CelA_like"/>
    <property type="match status" value="1"/>
</dbReference>
<dbReference type="OrthoDB" id="72851at2759"/>
<organism evidence="8 9">
    <name type="scientific">Penicillium freii</name>
    <dbReference type="NCBI Taxonomy" id="48697"/>
    <lineage>
        <taxon>Eukaryota</taxon>
        <taxon>Fungi</taxon>
        <taxon>Dikarya</taxon>
        <taxon>Ascomycota</taxon>
        <taxon>Pezizomycotina</taxon>
        <taxon>Eurotiomycetes</taxon>
        <taxon>Eurotiomycetidae</taxon>
        <taxon>Eurotiales</taxon>
        <taxon>Aspergillaceae</taxon>
        <taxon>Penicillium</taxon>
    </lineage>
</organism>
<keyword evidence="4 7" id="KW-0812">Transmembrane</keyword>
<dbReference type="GO" id="GO:0016757">
    <property type="term" value="F:glycosyltransferase activity"/>
    <property type="evidence" value="ECO:0007669"/>
    <property type="project" value="UniProtKB-KW"/>
</dbReference>
<evidence type="ECO:0000256" key="3">
    <source>
        <dbReference type="ARBA" id="ARBA00022679"/>
    </source>
</evidence>
<feature type="transmembrane region" description="Helical" evidence="7">
    <location>
        <begin position="636"/>
        <end position="658"/>
    </location>
</feature>
<feature type="transmembrane region" description="Helical" evidence="7">
    <location>
        <begin position="408"/>
        <end position="433"/>
    </location>
</feature>
<comment type="caution">
    <text evidence="8">The sequence shown here is derived from an EMBL/GenBank/DDBJ whole genome shotgun (WGS) entry which is preliminary data.</text>
</comment>
<dbReference type="Proteomes" id="UP000055045">
    <property type="component" value="Unassembled WGS sequence"/>
</dbReference>
<evidence type="ECO:0000256" key="6">
    <source>
        <dbReference type="ARBA" id="ARBA00023136"/>
    </source>
</evidence>
<feature type="transmembrane region" description="Helical" evidence="7">
    <location>
        <begin position="540"/>
        <end position="562"/>
    </location>
</feature>
<evidence type="ECO:0000256" key="4">
    <source>
        <dbReference type="ARBA" id="ARBA00022692"/>
    </source>
</evidence>
<keyword evidence="9" id="KW-1185">Reference proteome</keyword>
<reference evidence="8 9" key="1">
    <citation type="submission" date="2015-10" db="EMBL/GenBank/DDBJ databases">
        <title>Genome sequencing of Penicillium freii.</title>
        <authorList>
            <person name="Nguyen H.D."/>
            <person name="Visagie C.M."/>
            <person name="Seifert K.A."/>
        </authorList>
    </citation>
    <scope>NUCLEOTIDE SEQUENCE [LARGE SCALE GENOMIC DNA]</scope>
    <source>
        <strain evidence="8 9">DAOM 242723</strain>
    </source>
</reference>
<dbReference type="AlphaFoldDB" id="A0A101MP33"/>
<dbReference type="EMBL" id="LLXE01000056">
    <property type="protein sequence ID" value="KUM64109.1"/>
    <property type="molecule type" value="Genomic_DNA"/>
</dbReference>